<dbReference type="Proteomes" id="UP000539111">
    <property type="component" value="Unassembled WGS sequence"/>
</dbReference>
<gene>
    <name evidence="2" type="ORF">BJY26_000341</name>
</gene>
<keyword evidence="1" id="KW-1133">Transmembrane helix</keyword>
<comment type="caution">
    <text evidence="2">The sequence shown here is derived from an EMBL/GenBank/DDBJ whole genome shotgun (WGS) entry which is preliminary data.</text>
</comment>
<feature type="transmembrane region" description="Helical" evidence="1">
    <location>
        <begin position="54"/>
        <end position="72"/>
    </location>
</feature>
<accession>A0A7Z0A9W4</accession>
<feature type="transmembrane region" description="Helical" evidence="1">
    <location>
        <begin position="234"/>
        <end position="259"/>
    </location>
</feature>
<sequence length="266" mass="26840">MRVWLRIVIAVLLAAALAVSSWAGDAFFLPACVLLVLCVAVGWPSLAESRHPKTTVGMVAVIGLLGLASVRLTPSTTLIWLSVLAALGLLATFVAQLVLGPSERGLTVLIASQMTGIVIVLAGCAWLAGVETPARSAGVIVGAVATAFALAATMVPWPAVYTSPLAVLAGAASAAGTTEIAGAADSGTAIPLWVGIVLGAVLGVLVAAVHRLFGMNRPTKRSARGGLGRRSHRAGSSLVTVELGLGSVPIALGGALVYITERLFIG</sequence>
<evidence type="ECO:0000313" key="2">
    <source>
        <dbReference type="EMBL" id="NYI66035.1"/>
    </source>
</evidence>
<feature type="transmembrane region" description="Helical" evidence="1">
    <location>
        <begin position="106"/>
        <end position="128"/>
    </location>
</feature>
<dbReference type="AlphaFoldDB" id="A0A7Z0A9W4"/>
<proteinExistence type="predicted"/>
<evidence type="ECO:0000313" key="3">
    <source>
        <dbReference type="Proteomes" id="UP000539111"/>
    </source>
</evidence>
<name>A0A7Z0A9W4_9MICO</name>
<feature type="transmembrane region" description="Helical" evidence="1">
    <location>
        <begin position="190"/>
        <end position="213"/>
    </location>
</feature>
<dbReference type="RefSeq" id="WP_179425138.1">
    <property type="nucleotide sequence ID" value="NZ_JACBZP010000001.1"/>
</dbReference>
<keyword evidence="3" id="KW-1185">Reference proteome</keyword>
<reference evidence="2 3" key="1">
    <citation type="submission" date="2020-07" db="EMBL/GenBank/DDBJ databases">
        <title>Sequencing the genomes of 1000 actinobacteria strains.</title>
        <authorList>
            <person name="Klenk H.-P."/>
        </authorList>
    </citation>
    <scope>NUCLEOTIDE SEQUENCE [LARGE SCALE GENOMIC DNA]</scope>
    <source>
        <strain evidence="2 3">DSM 26341</strain>
    </source>
</reference>
<protein>
    <submittedName>
        <fullName evidence="2">Uncharacterized protein</fullName>
    </submittedName>
</protein>
<dbReference type="EMBL" id="JACBZP010000001">
    <property type="protein sequence ID" value="NYI66035.1"/>
    <property type="molecule type" value="Genomic_DNA"/>
</dbReference>
<organism evidence="2 3">
    <name type="scientific">Spelaeicoccus albus</name>
    <dbReference type="NCBI Taxonomy" id="1280376"/>
    <lineage>
        <taxon>Bacteria</taxon>
        <taxon>Bacillati</taxon>
        <taxon>Actinomycetota</taxon>
        <taxon>Actinomycetes</taxon>
        <taxon>Micrococcales</taxon>
        <taxon>Brevibacteriaceae</taxon>
        <taxon>Spelaeicoccus</taxon>
    </lineage>
</organism>
<evidence type="ECO:0000256" key="1">
    <source>
        <dbReference type="SAM" id="Phobius"/>
    </source>
</evidence>
<keyword evidence="1" id="KW-0472">Membrane</keyword>
<keyword evidence="1" id="KW-0812">Transmembrane</keyword>
<feature type="transmembrane region" description="Helical" evidence="1">
    <location>
        <begin position="134"/>
        <end position="153"/>
    </location>
</feature>
<feature type="transmembrane region" description="Helical" evidence="1">
    <location>
        <begin position="78"/>
        <end position="99"/>
    </location>
</feature>